<dbReference type="InterPro" id="IPR051561">
    <property type="entry name" value="FRAS1_ECM"/>
</dbReference>
<gene>
    <name evidence="3" type="ORF">DIZ80_12020</name>
</gene>
<evidence type="ECO:0000259" key="2">
    <source>
        <dbReference type="PROSITE" id="PS50268"/>
    </source>
</evidence>
<dbReference type="Pfam" id="PF17803">
    <property type="entry name" value="Cadherin_4"/>
    <property type="match status" value="1"/>
</dbReference>
<dbReference type="NCBIfam" id="TIGR01965">
    <property type="entry name" value="VCBS_repeat"/>
    <property type="match status" value="5"/>
</dbReference>
<comment type="caution">
    <text evidence="3">The sequence shown here is derived from an EMBL/GenBank/DDBJ whole genome shotgun (WGS) entry which is preliminary data.</text>
</comment>
<dbReference type="GO" id="GO:0016020">
    <property type="term" value="C:membrane"/>
    <property type="evidence" value="ECO:0007669"/>
    <property type="project" value="InterPro"/>
</dbReference>
<dbReference type="Gene3D" id="2.60.40.2810">
    <property type="match status" value="1"/>
</dbReference>
<feature type="compositionally biased region" description="Acidic residues" evidence="1">
    <location>
        <begin position="1161"/>
        <end position="1182"/>
    </location>
</feature>
<dbReference type="Gene3D" id="4.10.1080.10">
    <property type="entry name" value="TSP type-3 repeat"/>
    <property type="match status" value="1"/>
</dbReference>
<proteinExistence type="predicted"/>
<keyword evidence="4" id="KW-1185">Reference proteome</keyword>
<dbReference type="NCBIfam" id="NF012211">
    <property type="entry name" value="tand_rpt_95"/>
    <property type="match status" value="6"/>
</dbReference>
<dbReference type="Proteomes" id="UP000254266">
    <property type="component" value="Unassembled WGS sequence"/>
</dbReference>
<feature type="region of interest" description="Disordered" evidence="1">
    <location>
        <begin position="1157"/>
        <end position="1188"/>
    </location>
</feature>
<organism evidence="3 4">
    <name type="scientific">endosymbiont of Galathealinum brachiosum</name>
    <dbReference type="NCBI Taxonomy" id="2200906"/>
    <lineage>
        <taxon>Bacteria</taxon>
        <taxon>Pseudomonadati</taxon>
        <taxon>Pseudomonadota</taxon>
        <taxon>Gammaproteobacteria</taxon>
        <taxon>sulfur-oxidizing symbionts</taxon>
    </lineage>
</organism>
<reference evidence="3 4" key="1">
    <citation type="journal article" date="2018" name="ISME J.">
        <title>Endosymbiont genomes yield clues of tubeworm success.</title>
        <authorList>
            <person name="Li Y."/>
            <person name="Liles M.R."/>
            <person name="Halanych K.M."/>
        </authorList>
    </citation>
    <scope>NUCLEOTIDE SEQUENCE [LARGE SCALE GENOMIC DNA]</scope>
    <source>
        <strain evidence="3">A1464</strain>
    </source>
</reference>
<dbReference type="Pfam" id="PF17963">
    <property type="entry name" value="Big_9"/>
    <property type="match status" value="5"/>
</dbReference>
<dbReference type="InterPro" id="IPR013783">
    <property type="entry name" value="Ig-like_fold"/>
</dbReference>
<feature type="domain" description="Cadherin" evidence="2">
    <location>
        <begin position="723"/>
        <end position="815"/>
    </location>
</feature>
<evidence type="ECO:0000313" key="3">
    <source>
        <dbReference type="EMBL" id="RDH82983.1"/>
    </source>
</evidence>
<dbReference type="InterPro" id="IPR040853">
    <property type="entry name" value="RapA2_cadherin-like"/>
</dbReference>
<sequence>MSYFFKFSLPILTSLIITFLFIPNLALSNSGDEVDINSDPIYIFNSHGHANDASATCSGCHLGTGFNGSLGVAFPMRCQSIVHGTTENCTIGLNMSSATENGINMSVYNGNVEQTGIIAAADATLVSDVNGQELSHSTPQSANHKWDFDITGISTLGTYTLYYCINQVNGDNLAFDTADGSPVCGTDTIEITNNAPNAVNDHYSTINDLSVTESSSFTDFDMCANDSDSENDSFSYVSNTSLSGTGSLSRSSACNFSFDTNGLFETLDTGETATRTFTYTIQDSYGALYQDTATVTIQITGQNDAPILGSETETISISEGGTATSLLIGGISQTNVLQNDSDVDDAITVVYSPPTDTAPSNGSLTLNANGTFSYTHNGTATTSDSFTYRVTDGEATTTAKTVNITILALNDNPVAAADSITVTEGATRTVLDSGQSSVRFNDSDEETSTSALVVSVVTPPAFDSSFTLNTDGTFSYQHDGSQTSNDSFTYRVFDGAAFSANATVSITINNTNDSPIAVADTIITSQGQTETLLSTGQNNVTANDSDEEGTTLSVSLITDVTNGTLNLNANGTFSYIHDGTETTSDSFVYRASDGNSDANDVTVSISITVPNYRPVAVNDSINIIEGNTVTVLGSGQTSVTFNDTDQDGDTLTATITSGPSNASSFTLNPDGTFTYTHNGTQTSSDSFTYMVSDASLTSLSAATVSITITNTNDSPVAFDDNTSLTEGGTVNIILPANITLNDTDEENNPLSASLVTGPTNQSNFVLRSDGTYDYTHDGSQTASDSFTYRVNDGNSDSNIATVSITVNNTNDAPIALADNILINEGNSTTTLTSGNTSVIDNDSDEEGDPLTITLITGPTTDPGFSLATDGTFTYTHDGSEVTTDNFTYQINDGALDSNIATVSISTIPVNDAPALAPVTVTDVIEEILYSYQLVPSDTDDLNNGTDLSYALSNEPAGMTVSDTGLIEWLPPRTEIFNDSSATITVTLTDGGEDGVAAAIQQFTLTINPPDADSDVVADYNDNCPVEPNAPQLDTDTDGLGDACDNDPDGSGILETFIVFTIEQNSTAGNIVFINDGNITVTADLDAITGAGTVTHDWSLTDAALIGAQIDLTDNTFIFDPSSLNIGTYTIDVTIDDDGSTTHNTLLINVFGSTEPILSGTDDTDGDGTSDLDEGYADTDNDGIPDFRDSSTEAVNELSVNSTSTGASVIQSEAGTKLCIGDISSASGFFAAAITKESIELFGDDGEPAQNGTDESYAGTSEIFDFIISEIPETGATVKIILPLNTSIRPDSTYRKYSPANGWQDFIVDENNQIASASSIAGICPPPGSTRYVNGLHAFDNCLQLSLQDGGPNDSDNEINGIIRDPGVIAVDANTIIEEEDPCGQDTFNNCADKSGSIGTLHPAWLLFIALPVLYRKKYL</sequence>
<dbReference type="Gene3D" id="2.60.40.10">
    <property type="entry name" value="Immunoglobulins"/>
    <property type="match status" value="1"/>
</dbReference>
<dbReference type="PROSITE" id="PS50268">
    <property type="entry name" value="CADHERIN_2"/>
    <property type="match status" value="3"/>
</dbReference>
<dbReference type="GO" id="GO:0009653">
    <property type="term" value="P:anatomical structure morphogenesis"/>
    <property type="evidence" value="ECO:0007669"/>
    <property type="project" value="TreeGrafter"/>
</dbReference>
<dbReference type="EMBL" id="QFXC01000011">
    <property type="protein sequence ID" value="RDH82983.1"/>
    <property type="molecule type" value="Genomic_DNA"/>
</dbReference>
<dbReference type="SUPFAM" id="SSF103647">
    <property type="entry name" value="TSP type-3 repeat"/>
    <property type="match status" value="1"/>
</dbReference>
<dbReference type="NCBIfam" id="NF041895">
    <property type="entry name" value="choice_anch_V"/>
    <property type="match status" value="1"/>
</dbReference>
<dbReference type="InterPro" id="IPR010221">
    <property type="entry name" value="VCBS_dom"/>
</dbReference>
<feature type="domain" description="Cadherin" evidence="2">
    <location>
        <begin position="309"/>
        <end position="462"/>
    </location>
</feature>
<evidence type="ECO:0000313" key="4">
    <source>
        <dbReference type="Proteomes" id="UP000254266"/>
    </source>
</evidence>
<feature type="domain" description="Cadherin" evidence="2">
    <location>
        <begin position="203"/>
        <end position="308"/>
    </location>
</feature>
<dbReference type="PANTHER" id="PTHR45739:SF8">
    <property type="entry name" value="FRAS1-RELATED EXTRACELLULAR MATRIX PROTEIN 1"/>
    <property type="match status" value="1"/>
</dbReference>
<evidence type="ECO:0000256" key="1">
    <source>
        <dbReference type="SAM" id="MobiDB-lite"/>
    </source>
</evidence>
<dbReference type="GO" id="GO:0007156">
    <property type="term" value="P:homophilic cell adhesion via plasma membrane adhesion molecules"/>
    <property type="evidence" value="ECO:0007669"/>
    <property type="project" value="InterPro"/>
</dbReference>
<dbReference type="InterPro" id="IPR028974">
    <property type="entry name" value="TSP_type-3_rpt"/>
</dbReference>
<protein>
    <recommendedName>
        <fullName evidence="2">Cadherin domain-containing protein</fullName>
    </recommendedName>
</protein>
<dbReference type="PANTHER" id="PTHR45739">
    <property type="entry name" value="MATRIX PROTEIN, PUTATIVE-RELATED"/>
    <property type="match status" value="1"/>
</dbReference>
<dbReference type="GO" id="GO:0005509">
    <property type="term" value="F:calcium ion binding"/>
    <property type="evidence" value="ECO:0007669"/>
    <property type="project" value="InterPro"/>
</dbReference>
<name>A0A370DDQ6_9GAMM</name>
<accession>A0A370DDQ6</accession>
<dbReference type="InterPro" id="IPR002126">
    <property type="entry name" value="Cadherin-like_dom"/>
</dbReference>